<dbReference type="AlphaFoldDB" id="A0A1F4XIU4"/>
<feature type="signal peptide" evidence="1">
    <location>
        <begin position="1"/>
        <end position="24"/>
    </location>
</feature>
<feature type="chain" id="PRO_5009515350" evidence="1">
    <location>
        <begin position="25"/>
        <end position="69"/>
    </location>
</feature>
<comment type="caution">
    <text evidence="2">The sequence shown here is derived from an EMBL/GenBank/DDBJ whole genome shotgun (WGS) entry which is preliminary data.</text>
</comment>
<sequence>MKKFVFISSLIALTIGLSACGANSSGNENDIAKKYGITVEQYREIKKAAEGMGMSVESHLDSLGFTSKE</sequence>
<dbReference type="EMBL" id="MEWR01000023">
    <property type="protein sequence ID" value="OGC81622.1"/>
    <property type="molecule type" value="Genomic_DNA"/>
</dbReference>
<reference evidence="2 3" key="1">
    <citation type="journal article" date="2016" name="Nat. Commun.">
        <title>Thousands of microbial genomes shed light on interconnected biogeochemical processes in an aquifer system.</title>
        <authorList>
            <person name="Anantharaman K."/>
            <person name="Brown C.T."/>
            <person name="Hug L.A."/>
            <person name="Sharon I."/>
            <person name="Castelle C.J."/>
            <person name="Probst A.J."/>
            <person name="Thomas B.C."/>
            <person name="Singh A."/>
            <person name="Wilkins M.J."/>
            <person name="Karaoz U."/>
            <person name="Brodie E.L."/>
            <person name="Williams K.H."/>
            <person name="Hubbard S.S."/>
            <person name="Banfield J.F."/>
        </authorList>
    </citation>
    <scope>NUCLEOTIDE SEQUENCE [LARGE SCALE GENOMIC DNA]</scope>
</reference>
<dbReference type="PROSITE" id="PS51257">
    <property type="entry name" value="PROKAR_LIPOPROTEIN"/>
    <property type="match status" value="1"/>
</dbReference>
<evidence type="ECO:0000313" key="2">
    <source>
        <dbReference type="EMBL" id="OGC81622.1"/>
    </source>
</evidence>
<proteinExistence type="predicted"/>
<organism evidence="2 3">
    <name type="scientific">Candidatus Abawacabacteria bacterium RBG_16_42_10</name>
    <dbReference type="NCBI Taxonomy" id="1817814"/>
    <lineage>
        <taxon>Bacteria</taxon>
        <taxon>Candidatus Abawacaibacteriota</taxon>
    </lineage>
</organism>
<dbReference type="STRING" id="1817814.A2V81_05120"/>
<evidence type="ECO:0000256" key="1">
    <source>
        <dbReference type="SAM" id="SignalP"/>
    </source>
</evidence>
<name>A0A1F4XIU4_9BACT</name>
<accession>A0A1F4XIU4</accession>
<keyword evidence="1" id="KW-0732">Signal</keyword>
<evidence type="ECO:0000313" key="3">
    <source>
        <dbReference type="Proteomes" id="UP000177614"/>
    </source>
</evidence>
<protein>
    <submittedName>
        <fullName evidence="2">Uncharacterized protein</fullName>
    </submittedName>
</protein>
<dbReference type="Proteomes" id="UP000177614">
    <property type="component" value="Unassembled WGS sequence"/>
</dbReference>
<gene>
    <name evidence="2" type="ORF">A2V81_05120</name>
</gene>